<dbReference type="InterPro" id="IPR025507">
    <property type="entry name" value="DUF4394"/>
</dbReference>
<evidence type="ECO:0000259" key="3">
    <source>
        <dbReference type="Pfam" id="PF14339"/>
    </source>
</evidence>
<evidence type="ECO:0000256" key="1">
    <source>
        <dbReference type="SAM" id="SignalP"/>
    </source>
</evidence>
<evidence type="ECO:0000313" key="5">
    <source>
        <dbReference type="Proteomes" id="UP001382935"/>
    </source>
</evidence>
<keyword evidence="1" id="KW-0732">Signal</keyword>
<dbReference type="Pfam" id="PF14339">
    <property type="entry name" value="DUF4394"/>
    <property type="match status" value="1"/>
</dbReference>
<dbReference type="Proteomes" id="UP001382935">
    <property type="component" value="Chromosome"/>
</dbReference>
<keyword evidence="5" id="KW-1185">Reference proteome</keyword>
<feature type="signal peptide" evidence="1">
    <location>
        <begin position="1"/>
        <end position="23"/>
    </location>
</feature>
<proteinExistence type="predicted"/>
<gene>
    <name evidence="4" type="ORF">V6R86_05595</name>
</gene>
<evidence type="ECO:0000313" key="4">
    <source>
        <dbReference type="EMBL" id="WWM70166.1"/>
    </source>
</evidence>
<dbReference type="RefSeq" id="WP_338502785.1">
    <property type="nucleotide sequence ID" value="NZ_CP145607.1"/>
</dbReference>
<dbReference type="NCBIfam" id="NF035944">
    <property type="entry name" value="PEPxxWA-CTERM"/>
    <property type="match status" value="1"/>
</dbReference>
<feature type="chain" id="PRO_5045781477" evidence="1">
    <location>
        <begin position="24"/>
        <end position="302"/>
    </location>
</feature>
<feature type="domain" description="Ice-binding protein C-terminal" evidence="2">
    <location>
        <begin position="267"/>
        <end position="291"/>
    </location>
</feature>
<sequence>MRSRLAAPLLIAATFLAASPAAAETVYGLTSTRIVTFDSSSPGTILSSSPITGISGNVALKGIDFRPADGQLYALGTNGNLYRLTMTGNAYQAADLGALSTSVQGSSTGFDFNPTVDRLRITTDTNQNLRVNPNTSPPGVIVDGAITLNGTSNIDLVGSAYTNSFAGTTTTALYGLDAFTDALVRATDANAGTYVNTNTGGGLFGPLGVTFTNADLVGFDISGATNAGFFNLNDGFFSVNLNTGAATRIGTIGAGSLIGLSVAPVAAVPEPGTWALMLLGFGAVGATLRRRRSATARIARLA</sequence>
<protein>
    <submittedName>
        <fullName evidence="4">DUF4394 domain-containing protein</fullName>
    </submittedName>
</protein>
<evidence type="ECO:0000259" key="2">
    <source>
        <dbReference type="Pfam" id="PF07589"/>
    </source>
</evidence>
<dbReference type="NCBIfam" id="TIGR02595">
    <property type="entry name" value="PEP_CTERM"/>
    <property type="match status" value="1"/>
</dbReference>
<feature type="domain" description="DUF4394" evidence="3">
    <location>
        <begin position="34"/>
        <end position="259"/>
    </location>
</feature>
<dbReference type="Pfam" id="PF07589">
    <property type="entry name" value="PEP-CTERM"/>
    <property type="match status" value="1"/>
</dbReference>
<dbReference type="InterPro" id="IPR013424">
    <property type="entry name" value="Ice-binding_C"/>
</dbReference>
<dbReference type="EMBL" id="CP145607">
    <property type="protein sequence ID" value="WWM70166.1"/>
    <property type="molecule type" value="Genomic_DNA"/>
</dbReference>
<name>A0ABZ2FZB1_9SPHN</name>
<reference evidence="4 5" key="1">
    <citation type="submission" date="2024-02" db="EMBL/GenBank/DDBJ databases">
        <title>Full genome sequence of Sphingomonas kaistensis.</title>
        <authorList>
            <person name="Poletto B.L."/>
            <person name="Silva G."/>
            <person name="Galante D."/>
            <person name="Campos K.R."/>
            <person name="Santos M.B.N."/>
            <person name="Sacchi C.T."/>
        </authorList>
    </citation>
    <scope>NUCLEOTIDE SEQUENCE [LARGE SCALE GENOMIC DNA]</scope>
    <source>
        <strain evidence="4 5">MA4R</strain>
    </source>
</reference>
<organism evidence="4 5">
    <name type="scientific">Sphingomonas kaistensis</name>
    <dbReference type="NCBI Taxonomy" id="298708"/>
    <lineage>
        <taxon>Bacteria</taxon>
        <taxon>Pseudomonadati</taxon>
        <taxon>Pseudomonadota</taxon>
        <taxon>Alphaproteobacteria</taxon>
        <taxon>Sphingomonadales</taxon>
        <taxon>Sphingomonadaceae</taxon>
        <taxon>Sphingomonas</taxon>
    </lineage>
</organism>
<accession>A0ABZ2FZB1</accession>